<dbReference type="SUPFAM" id="SSF102829">
    <property type="entry name" value="Cell division protein ZapA-like"/>
    <property type="match status" value="1"/>
</dbReference>
<evidence type="ECO:0000256" key="2">
    <source>
        <dbReference type="ARBA" id="ARBA00010074"/>
    </source>
</evidence>
<evidence type="ECO:0000256" key="1">
    <source>
        <dbReference type="ARBA" id="ARBA00004496"/>
    </source>
</evidence>
<dbReference type="Gene3D" id="1.20.5.50">
    <property type="match status" value="1"/>
</dbReference>
<accession>A0A095VRX8</accession>
<dbReference type="GO" id="GO:0005829">
    <property type="term" value="C:cytosol"/>
    <property type="evidence" value="ECO:0007669"/>
    <property type="project" value="TreeGrafter"/>
</dbReference>
<evidence type="ECO:0000256" key="9">
    <source>
        <dbReference type="ARBA" id="ARBA00024910"/>
    </source>
</evidence>
<evidence type="ECO:0000256" key="3">
    <source>
        <dbReference type="ARBA" id="ARBA00015195"/>
    </source>
</evidence>
<dbReference type="eggNOG" id="COG3027">
    <property type="taxonomic scope" value="Bacteria"/>
</dbReference>
<evidence type="ECO:0000256" key="7">
    <source>
        <dbReference type="ARBA" id="ARBA00023210"/>
    </source>
</evidence>
<reference evidence="12 13" key="1">
    <citation type="journal article" date="2014" name="Genome Announc.">
        <title>Genome Sequence of Gammaproteobacterial Pseudohaliea rubra Type Strain DSM 19751, Isolated from Coastal Seawater of the Mediterranean Sea.</title>
        <authorList>
            <person name="Spring S."/>
            <person name="Fiebig A."/>
            <person name="Riedel T."/>
            <person name="Goker M."/>
            <person name="Klenk H.P."/>
        </authorList>
    </citation>
    <scope>NUCLEOTIDE SEQUENCE [LARGE SCALE GENOMIC DNA]</scope>
    <source>
        <strain evidence="12 13">DSM 19751</strain>
    </source>
</reference>
<evidence type="ECO:0000256" key="10">
    <source>
        <dbReference type="ARBA" id="ARBA00026068"/>
    </source>
</evidence>
<comment type="subunit">
    <text evidence="10">Homodimer. Interacts with FtsZ.</text>
</comment>
<dbReference type="InterPro" id="IPR036192">
    <property type="entry name" value="Cell_div_ZapA-like_sf"/>
</dbReference>
<dbReference type="InterPro" id="IPR042233">
    <property type="entry name" value="Cell_div_ZapA_N"/>
</dbReference>
<dbReference type="GO" id="GO:0032153">
    <property type="term" value="C:cell division site"/>
    <property type="evidence" value="ECO:0007669"/>
    <property type="project" value="TreeGrafter"/>
</dbReference>
<dbReference type="GO" id="GO:0030428">
    <property type="term" value="C:cell septum"/>
    <property type="evidence" value="ECO:0007669"/>
    <property type="project" value="TreeGrafter"/>
</dbReference>
<dbReference type="OrthoDB" id="5772359at2"/>
<comment type="caution">
    <text evidence="12">The sequence shown here is derived from an EMBL/GenBank/DDBJ whole genome shotgun (WGS) entry which is preliminary data.</text>
</comment>
<evidence type="ECO:0000256" key="8">
    <source>
        <dbReference type="ARBA" id="ARBA00023306"/>
    </source>
</evidence>
<dbReference type="AlphaFoldDB" id="A0A095VRX8"/>
<evidence type="ECO:0000313" key="12">
    <source>
        <dbReference type="EMBL" id="KGE04100.1"/>
    </source>
</evidence>
<dbReference type="HOGENOM" id="CLU_116623_2_1_6"/>
<dbReference type="Gene3D" id="3.30.160.880">
    <property type="entry name" value="Cell division protein ZapA protomer, N-terminal domain"/>
    <property type="match status" value="1"/>
</dbReference>
<dbReference type="PANTHER" id="PTHR34981">
    <property type="entry name" value="CELL DIVISION PROTEIN ZAPA"/>
    <property type="match status" value="1"/>
</dbReference>
<keyword evidence="4" id="KW-0963">Cytoplasm</keyword>
<keyword evidence="5" id="KW-0132">Cell division</keyword>
<dbReference type="PANTHER" id="PTHR34981:SF1">
    <property type="entry name" value="CELL DIVISION PROTEIN ZAPA"/>
    <property type="match status" value="1"/>
</dbReference>
<keyword evidence="7" id="KW-0717">Septation</keyword>
<keyword evidence="13" id="KW-1185">Reference proteome</keyword>
<protein>
    <recommendedName>
        <fullName evidence="3">Cell division protein ZapA</fullName>
    </recommendedName>
    <alternativeName>
        <fullName evidence="11">Z ring-associated protein ZapA</fullName>
    </alternativeName>
</protein>
<comment type="subcellular location">
    <subcellularLocation>
        <location evidence="1">Cytoplasm</location>
    </subcellularLocation>
</comment>
<dbReference type="InterPro" id="IPR007838">
    <property type="entry name" value="Cell_div_ZapA-like"/>
</dbReference>
<evidence type="ECO:0000256" key="5">
    <source>
        <dbReference type="ARBA" id="ARBA00022618"/>
    </source>
</evidence>
<dbReference type="Pfam" id="PF05164">
    <property type="entry name" value="ZapA"/>
    <property type="match status" value="1"/>
</dbReference>
<organism evidence="12 13">
    <name type="scientific">Pseudohaliea rubra DSM 19751</name>
    <dbReference type="NCBI Taxonomy" id="1265313"/>
    <lineage>
        <taxon>Bacteria</taxon>
        <taxon>Pseudomonadati</taxon>
        <taxon>Pseudomonadota</taxon>
        <taxon>Gammaproteobacteria</taxon>
        <taxon>Cellvibrionales</taxon>
        <taxon>Halieaceae</taxon>
        <taxon>Pseudohaliea</taxon>
    </lineage>
</organism>
<dbReference type="GO" id="GO:0000921">
    <property type="term" value="P:septin ring assembly"/>
    <property type="evidence" value="ECO:0007669"/>
    <property type="project" value="TreeGrafter"/>
</dbReference>
<dbReference type="Proteomes" id="UP000029640">
    <property type="component" value="Unassembled WGS sequence"/>
</dbReference>
<dbReference type="STRING" id="1265313.HRUBRA_01324"/>
<evidence type="ECO:0000313" key="13">
    <source>
        <dbReference type="Proteomes" id="UP000029640"/>
    </source>
</evidence>
<dbReference type="EMBL" id="AUVB01000038">
    <property type="protein sequence ID" value="KGE04100.1"/>
    <property type="molecule type" value="Genomic_DNA"/>
</dbReference>
<dbReference type="GO" id="GO:0043093">
    <property type="term" value="P:FtsZ-dependent cytokinesis"/>
    <property type="evidence" value="ECO:0007669"/>
    <property type="project" value="TreeGrafter"/>
</dbReference>
<dbReference type="GO" id="GO:0000917">
    <property type="term" value="P:division septum assembly"/>
    <property type="evidence" value="ECO:0007669"/>
    <property type="project" value="UniProtKB-KW"/>
</dbReference>
<comment type="function">
    <text evidence="9">Activator of cell division through the inhibition of FtsZ GTPase activity, therefore promoting FtsZ assembly into bundles of protofilaments necessary for the formation of the division Z ring. It is recruited early at mid-cell but it is not essential for cell division.</text>
</comment>
<keyword evidence="6" id="KW-0175">Coiled coil</keyword>
<keyword evidence="8" id="KW-0131">Cell cycle</keyword>
<sequence>MAPHTVSVTILDKDYQVACPEDQAADLVSAASYLDKQMRAIRDSGKVIGLERIAVMAALNISYDLQRTGRGEDVMGELPKDGSADGTLRSLNRKLDEALHQLRQIEIS</sequence>
<evidence type="ECO:0000256" key="11">
    <source>
        <dbReference type="ARBA" id="ARBA00033158"/>
    </source>
</evidence>
<gene>
    <name evidence="12" type="ORF">HRUBRA_01324</name>
</gene>
<name>A0A095VRX8_9GAMM</name>
<evidence type="ECO:0000256" key="6">
    <source>
        <dbReference type="ARBA" id="ARBA00023054"/>
    </source>
</evidence>
<dbReference type="RefSeq" id="WP_035515597.1">
    <property type="nucleotide sequence ID" value="NZ_KN234756.1"/>
</dbReference>
<proteinExistence type="inferred from homology"/>
<comment type="similarity">
    <text evidence="2">Belongs to the ZapA family. Type 1 subfamily.</text>
</comment>
<evidence type="ECO:0000256" key="4">
    <source>
        <dbReference type="ARBA" id="ARBA00022490"/>
    </source>
</evidence>